<dbReference type="GO" id="GO:0016779">
    <property type="term" value="F:nucleotidyltransferase activity"/>
    <property type="evidence" value="ECO:0007669"/>
    <property type="project" value="TreeGrafter"/>
</dbReference>
<protein>
    <submittedName>
        <fullName evidence="2">Tent2 protein</fullName>
    </submittedName>
</protein>
<reference evidence="2" key="1">
    <citation type="submission" date="2021-02" db="EMBL/GenBank/DDBJ databases">
        <authorList>
            <person name="Dougan E. K."/>
            <person name="Rhodes N."/>
            <person name="Thang M."/>
            <person name="Chan C."/>
        </authorList>
    </citation>
    <scope>NUCLEOTIDE SEQUENCE</scope>
</reference>
<dbReference type="Pfam" id="PF22600">
    <property type="entry name" value="MTPAP-like_central"/>
    <property type="match status" value="1"/>
</dbReference>
<feature type="domain" description="Poly(A) RNA polymerase mitochondrial-like central palm" evidence="1">
    <location>
        <begin position="6"/>
        <end position="63"/>
    </location>
</feature>
<dbReference type="Proteomes" id="UP000649617">
    <property type="component" value="Unassembled WGS sequence"/>
</dbReference>
<name>A0A812NU37_SYMPI</name>
<gene>
    <name evidence="2" type="primary">Tent2</name>
    <name evidence="2" type="ORF">SPIL2461_LOCUS7725</name>
</gene>
<dbReference type="SUPFAM" id="SSF81631">
    <property type="entry name" value="PAP/OAS1 substrate-binding domain"/>
    <property type="match status" value="1"/>
</dbReference>
<dbReference type="InterPro" id="IPR054708">
    <property type="entry name" value="MTPAP-like_central"/>
</dbReference>
<accession>A0A812NU37</accession>
<dbReference type="Gene3D" id="1.10.1410.10">
    <property type="match status" value="1"/>
</dbReference>
<proteinExistence type="predicted"/>
<dbReference type="OrthoDB" id="415620at2759"/>
<comment type="caution">
    <text evidence="2">The sequence shown here is derived from an EMBL/GenBank/DDBJ whole genome shotgun (WGS) entry which is preliminary data.</text>
</comment>
<dbReference type="EMBL" id="CAJNIZ010012226">
    <property type="protein sequence ID" value="CAE7331913.1"/>
    <property type="molecule type" value="Genomic_DNA"/>
</dbReference>
<sequence>MTLAVQQLADYLPELGFKVSQLIPRARKPLVTLEDTKSVLTEVDVSINNSLPLYNSQLLRAYSMLDPRVRPLVLLVKVWAKGKKVCGAQGGNLSSYSWTIMVIYFLQLVGLLPSLQLLSKEERTLETRDYWAHERPFEVGFLTAEDYKKDVADGKIAAPSGEENLTLADLLYGFMQFYSKEYQWGSEAAWPQLLWTPPARLVGCCWLCRGGLCAEA</sequence>
<organism evidence="2 3">
    <name type="scientific">Symbiodinium pilosum</name>
    <name type="common">Dinoflagellate</name>
    <dbReference type="NCBI Taxonomy" id="2952"/>
    <lineage>
        <taxon>Eukaryota</taxon>
        <taxon>Sar</taxon>
        <taxon>Alveolata</taxon>
        <taxon>Dinophyceae</taxon>
        <taxon>Suessiales</taxon>
        <taxon>Symbiodiniaceae</taxon>
        <taxon>Symbiodinium</taxon>
    </lineage>
</organism>
<dbReference type="GO" id="GO:0031123">
    <property type="term" value="P:RNA 3'-end processing"/>
    <property type="evidence" value="ECO:0007669"/>
    <property type="project" value="TreeGrafter"/>
</dbReference>
<dbReference type="PANTHER" id="PTHR12271:SF40">
    <property type="entry name" value="POLY(A) RNA POLYMERASE GLD2"/>
    <property type="match status" value="1"/>
</dbReference>
<evidence type="ECO:0000313" key="3">
    <source>
        <dbReference type="Proteomes" id="UP000649617"/>
    </source>
</evidence>
<evidence type="ECO:0000259" key="1">
    <source>
        <dbReference type="Pfam" id="PF22600"/>
    </source>
</evidence>
<dbReference type="SUPFAM" id="SSF81301">
    <property type="entry name" value="Nucleotidyltransferase"/>
    <property type="match status" value="1"/>
</dbReference>
<keyword evidence="3" id="KW-1185">Reference proteome</keyword>
<evidence type="ECO:0000313" key="2">
    <source>
        <dbReference type="EMBL" id="CAE7331913.1"/>
    </source>
</evidence>
<dbReference type="InterPro" id="IPR043519">
    <property type="entry name" value="NT_sf"/>
</dbReference>
<dbReference type="AlphaFoldDB" id="A0A812NU37"/>
<dbReference type="PANTHER" id="PTHR12271">
    <property type="entry name" value="POLY A POLYMERASE CID PAP -RELATED"/>
    <property type="match status" value="1"/>
</dbReference>